<evidence type="ECO:0000313" key="3">
    <source>
        <dbReference type="Proteomes" id="UP000077755"/>
    </source>
</evidence>
<accession>A0A166ITZ6</accession>
<feature type="compositionally biased region" description="Acidic residues" evidence="1">
    <location>
        <begin position="388"/>
        <end position="398"/>
    </location>
</feature>
<feature type="compositionally biased region" description="Polar residues" evidence="1">
    <location>
        <begin position="265"/>
        <end position="281"/>
    </location>
</feature>
<proteinExistence type="predicted"/>
<dbReference type="AlphaFoldDB" id="A0A166ITZ6"/>
<evidence type="ECO:0000256" key="1">
    <source>
        <dbReference type="SAM" id="MobiDB-lite"/>
    </source>
</evidence>
<reference evidence="2" key="1">
    <citation type="journal article" date="2016" name="Nat. Genet.">
        <title>A high-quality carrot genome assembly provides new insights into carotenoid accumulation and asterid genome evolution.</title>
        <authorList>
            <person name="Iorizzo M."/>
            <person name="Ellison S."/>
            <person name="Senalik D."/>
            <person name="Zeng P."/>
            <person name="Satapoomin P."/>
            <person name="Huang J."/>
            <person name="Bowman M."/>
            <person name="Iovene M."/>
            <person name="Sanseverino W."/>
            <person name="Cavagnaro P."/>
            <person name="Yildiz M."/>
            <person name="Macko-Podgorni A."/>
            <person name="Moranska E."/>
            <person name="Grzebelus E."/>
            <person name="Grzebelus D."/>
            <person name="Ashrafi H."/>
            <person name="Zheng Z."/>
            <person name="Cheng S."/>
            <person name="Spooner D."/>
            <person name="Van Deynze A."/>
            <person name="Simon P."/>
        </authorList>
    </citation>
    <scope>NUCLEOTIDE SEQUENCE</scope>
    <source>
        <tissue evidence="2">Leaf</tissue>
    </source>
</reference>
<name>A0A166ITZ6_DAUCS</name>
<dbReference type="EMBL" id="CP093343">
    <property type="protein sequence ID" value="WOG85234.1"/>
    <property type="molecule type" value="Genomic_DNA"/>
</dbReference>
<reference evidence="2" key="2">
    <citation type="submission" date="2022-03" db="EMBL/GenBank/DDBJ databases">
        <title>Draft title - Genomic analysis of global carrot germplasm unveils the trajectory of domestication and the origin of high carotenoid orange carrot.</title>
        <authorList>
            <person name="Iorizzo M."/>
            <person name="Ellison S."/>
            <person name="Senalik D."/>
            <person name="Macko-Podgorni A."/>
            <person name="Grzebelus D."/>
            <person name="Bostan H."/>
            <person name="Rolling W."/>
            <person name="Curaba J."/>
            <person name="Simon P."/>
        </authorList>
    </citation>
    <scope>NUCLEOTIDE SEQUENCE</scope>
    <source>
        <tissue evidence="2">Leaf</tissue>
    </source>
</reference>
<feature type="region of interest" description="Disordered" evidence="1">
    <location>
        <begin position="378"/>
        <end position="398"/>
    </location>
</feature>
<feature type="region of interest" description="Disordered" evidence="1">
    <location>
        <begin position="265"/>
        <end position="312"/>
    </location>
</feature>
<feature type="compositionally biased region" description="Basic and acidic residues" evidence="1">
    <location>
        <begin position="301"/>
        <end position="312"/>
    </location>
</feature>
<protein>
    <submittedName>
        <fullName evidence="2">Uncharacterized protein</fullName>
    </submittedName>
</protein>
<organism evidence="2 3">
    <name type="scientific">Daucus carota subsp. sativus</name>
    <name type="common">Carrot</name>
    <dbReference type="NCBI Taxonomy" id="79200"/>
    <lineage>
        <taxon>Eukaryota</taxon>
        <taxon>Viridiplantae</taxon>
        <taxon>Streptophyta</taxon>
        <taxon>Embryophyta</taxon>
        <taxon>Tracheophyta</taxon>
        <taxon>Spermatophyta</taxon>
        <taxon>Magnoliopsida</taxon>
        <taxon>eudicotyledons</taxon>
        <taxon>Gunneridae</taxon>
        <taxon>Pentapetalae</taxon>
        <taxon>asterids</taxon>
        <taxon>campanulids</taxon>
        <taxon>Apiales</taxon>
        <taxon>Apiaceae</taxon>
        <taxon>Apioideae</taxon>
        <taxon>Scandiceae</taxon>
        <taxon>Daucinae</taxon>
        <taxon>Daucus</taxon>
        <taxon>Daucus sect. Daucus</taxon>
    </lineage>
</organism>
<keyword evidence="3" id="KW-1185">Reference proteome</keyword>
<dbReference type="Proteomes" id="UP000077755">
    <property type="component" value="Chromosome 1"/>
</dbReference>
<evidence type="ECO:0000313" key="2">
    <source>
        <dbReference type="EMBL" id="WOG85234.1"/>
    </source>
</evidence>
<dbReference type="Gramene" id="KZN11488">
    <property type="protein sequence ID" value="KZN11488"/>
    <property type="gene ID" value="DCAR_004144"/>
</dbReference>
<feature type="compositionally biased region" description="Basic and acidic residues" evidence="1">
    <location>
        <begin position="378"/>
        <end position="387"/>
    </location>
</feature>
<feature type="compositionally biased region" description="Basic and acidic residues" evidence="1">
    <location>
        <begin position="10"/>
        <end position="23"/>
    </location>
</feature>
<sequence>MVESRTLSEILEKAKPRRVDGSSRPEAGSVMVNRGLPTNLEPDAVSSHKKASRIKHIKQTSSLKPIRTTDATPIAMKANSAKPIWFTEYKPTWLIDNPDQVIKGADDIIDDAGTARVIDQREGTATFETEPTLISVSNSTSSSTSLTEPLINCTQLSLTVETPSTNMESAEYVKSAQVNDESRGMETVTEPTPTIVAGTMMRNLPNEVVYNYSIASSGLEELPETETISGIYTDSVEVNADKLSATSSHKPIKTTDATLISVTDPSTKMSLEPGTNYTQENSETKEESTEYAEPTQSSVIEETKKTSTESENVEKVPRAIGAHVFYGKMVSGSEMYNMTSDEYYRKIYPTNNCDVFLVGKLLKVADTPHNRMIFAKFSDEESRKTSDDSSEEEVPLDD</sequence>
<gene>
    <name evidence="2" type="ORF">DCAR_0104422</name>
</gene>
<feature type="region of interest" description="Disordered" evidence="1">
    <location>
        <begin position="1"/>
        <end position="51"/>
    </location>
</feature>